<comment type="subcellular location">
    <subcellularLocation>
        <location evidence="1">Membrane</location>
        <topology evidence="1">Multi-pass membrane protein</topology>
    </subcellularLocation>
</comment>
<feature type="transmembrane region" description="Helical" evidence="5">
    <location>
        <begin position="161"/>
        <end position="183"/>
    </location>
</feature>
<keyword evidence="4 5" id="KW-0472">Membrane</keyword>
<evidence type="ECO:0000256" key="3">
    <source>
        <dbReference type="ARBA" id="ARBA00022989"/>
    </source>
</evidence>
<feature type="transmembrane region" description="Helical" evidence="5">
    <location>
        <begin position="221"/>
        <end position="244"/>
    </location>
</feature>
<gene>
    <name evidence="7" type="ORF">RY831_26425</name>
</gene>
<evidence type="ECO:0000313" key="8">
    <source>
        <dbReference type="Proteomes" id="UP001352263"/>
    </source>
</evidence>
<dbReference type="PANTHER" id="PTHR42770">
    <property type="entry name" value="AMINO ACID TRANSPORTER-RELATED"/>
    <property type="match status" value="1"/>
</dbReference>
<evidence type="ECO:0000256" key="5">
    <source>
        <dbReference type="SAM" id="Phobius"/>
    </source>
</evidence>
<feature type="transmembrane region" description="Helical" evidence="5">
    <location>
        <begin position="480"/>
        <end position="498"/>
    </location>
</feature>
<evidence type="ECO:0000256" key="2">
    <source>
        <dbReference type="ARBA" id="ARBA00022692"/>
    </source>
</evidence>
<feature type="transmembrane region" description="Helical" evidence="5">
    <location>
        <begin position="455"/>
        <end position="474"/>
    </location>
</feature>
<evidence type="ECO:0000256" key="1">
    <source>
        <dbReference type="ARBA" id="ARBA00004141"/>
    </source>
</evidence>
<evidence type="ECO:0000259" key="6">
    <source>
        <dbReference type="Pfam" id="PF00324"/>
    </source>
</evidence>
<dbReference type="PIRSF" id="PIRSF006060">
    <property type="entry name" value="AA_transporter"/>
    <property type="match status" value="1"/>
</dbReference>
<evidence type="ECO:0000256" key="4">
    <source>
        <dbReference type="ARBA" id="ARBA00023136"/>
    </source>
</evidence>
<dbReference type="Pfam" id="PF00324">
    <property type="entry name" value="AA_permease"/>
    <property type="match status" value="1"/>
</dbReference>
<comment type="caution">
    <text evidence="7">The sequence shown here is derived from an EMBL/GenBank/DDBJ whole genome shotgun (WGS) entry which is preliminary data.</text>
</comment>
<feature type="transmembrane region" description="Helical" evidence="5">
    <location>
        <begin position="264"/>
        <end position="285"/>
    </location>
</feature>
<dbReference type="EMBL" id="JAWIIV010000035">
    <property type="protein sequence ID" value="MEC4722707.1"/>
    <property type="molecule type" value="Genomic_DNA"/>
</dbReference>
<dbReference type="Gene3D" id="1.20.1740.10">
    <property type="entry name" value="Amino acid/polyamine transporter I"/>
    <property type="match status" value="1"/>
</dbReference>
<dbReference type="Proteomes" id="UP001352263">
    <property type="component" value="Unassembled WGS sequence"/>
</dbReference>
<accession>A0ABU6JGC7</accession>
<organism evidence="7 8">
    <name type="scientific">Noviherbaspirillum album</name>
    <dbReference type="NCBI Taxonomy" id="3080276"/>
    <lineage>
        <taxon>Bacteria</taxon>
        <taxon>Pseudomonadati</taxon>
        <taxon>Pseudomonadota</taxon>
        <taxon>Betaproteobacteria</taxon>
        <taxon>Burkholderiales</taxon>
        <taxon>Oxalobacteraceae</taxon>
        <taxon>Noviherbaspirillum</taxon>
    </lineage>
</organism>
<sequence length="513" mass="54839">MEPIRLQSILINHSSSAFIYKNAPHNHIKNKYGLAARYACNGNDSGFPTQSNWRRQMNPLTTNYSPSVADGPPSQGHFAKVLTFRDLIIYGLVYLAPIGPWATFAYVYDLSGGAAVLAYLIGIICMYFTANSYKEISGEVRGAGSVYGYAREAMGVGPGFIAGWMVLLDYLMIPALMYVFAGIALNTLMPEVPKWVWILIFAGISLAINWYGVVMSARANLIFLCVQVLAVVAFVGWALAVAPGPISTAFPMDAVWSSAITPQGMFAATSICVLAFLGFDAITTLTEEVRPEQRHLVGRAVVSCLLIIGVIAVVQTWVMSGLAKGFAFSDLASGVYDMAGAKVSPMAGHAMAWIAALVTGLSITPPMLAAVARVLHAMADGGQLPAGLSKLHSRYHVPQRTLCLASVISIVIALTFIEMPEELTGIVNFGALAAYLAVHLSVIALLAVKRRSGRWIAHLVVPVIGITIIVVVATQMSNSALYLGLGWFAAGLVYYALLKRFRQSAAATPIGAA</sequence>
<keyword evidence="8" id="KW-1185">Reference proteome</keyword>
<name>A0ABU6JGC7_9BURK</name>
<feature type="transmembrane region" description="Helical" evidence="5">
    <location>
        <begin position="397"/>
        <end position="417"/>
    </location>
</feature>
<feature type="transmembrane region" description="Helical" evidence="5">
    <location>
        <begin position="350"/>
        <end position="376"/>
    </location>
</feature>
<feature type="domain" description="Amino acid permease/ SLC12A" evidence="6">
    <location>
        <begin position="110"/>
        <end position="483"/>
    </location>
</feature>
<feature type="transmembrane region" description="Helical" evidence="5">
    <location>
        <begin position="87"/>
        <end position="108"/>
    </location>
</feature>
<keyword evidence="3 5" id="KW-1133">Transmembrane helix</keyword>
<evidence type="ECO:0000313" key="7">
    <source>
        <dbReference type="EMBL" id="MEC4722707.1"/>
    </source>
</evidence>
<keyword evidence="2 5" id="KW-0812">Transmembrane</keyword>
<dbReference type="RefSeq" id="WP_326509377.1">
    <property type="nucleotide sequence ID" value="NZ_JAWIIV010000035.1"/>
</dbReference>
<feature type="transmembrane region" description="Helical" evidence="5">
    <location>
        <begin position="195"/>
        <end position="214"/>
    </location>
</feature>
<dbReference type="InterPro" id="IPR004841">
    <property type="entry name" value="AA-permease/SLC12A_dom"/>
</dbReference>
<dbReference type="InterPro" id="IPR050367">
    <property type="entry name" value="APC_superfamily"/>
</dbReference>
<feature type="transmembrane region" description="Helical" evidence="5">
    <location>
        <begin position="114"/>
        <end position="133"/>
    </location>
</feature>
<dbReference type="PANTHER" id="PTHR42770:SF16">
    <property type="entry name" value="AMINO ACID PERMEASE"/>
    <property type="match status" value="1"/>
</dbReference>
<feature type="transmembrane region" description="Helical" evidence="5">
    <location>
        <begin position="429"/>
        <end position="448"/>
    </location>
</feature>
<protein>
    <submittedName>
        <fullName evidence="7">APC family permease</fullName>
    </submittedName>
</protein>
<reference evidence="7 8" key="1">
    <citation type="submission" date="2023-10" db="EMBL/GenBank/DDBJ databases">
        <title>Noviherbaspirillum sp. CPCC 100848 genome assembly.</title>
        <authorList>
            <person name="Li X.Y."/>
            <person name="Fang X.M."/>
        </authorList>
    </citation>
    <scope>NUCLEOTIDE SEQUENCE [LARGE SCALE GENOMIC DNA]</scope>
    <source>
        <strain evidence="7 8">CPCC 100848</strain>
    </source>
</reference>
<feature type="transmembrane region" description="Helical" evidence="5">
    <location>
        <begin position="297"/>
        <end position="318"/>
    </location>
</feature>
<proteinExistence type="predicted"/>